<proteinExistence type="predicted"/>
<comment type="caution">
    <text evidence="6">The sequence shown here is derived from an EMBL/GenBank/DDBJ whole genome shotgun (WGS) entry which is preliminary data.</text>
</comment>
<keyword evidence="3" id="KW-0808">Transferase</keyword>
<dbReference type="Gene3D" id="1.20.58.80">
    <property type="entry name" value="Phosphotransferase system, lactose/cellobiose-type IIA subunit"/>
    <property type="match status" value="1"/>
</dbReference>
<dbReference type="Pfam" id="PF02255">
    <property type="entry name" value="PTS_IIA"/>
    <property type="match status" value="1"/>
</dbReference>
<dbReference type="EMBL" id="JAFBER010000006">
    <property type="protein sequence ID" value="MBM7645112.1"/>
    <property type="molecule type" value="Genomic_DNA"/>
</dbReference>
<evidence type="ECO:0000313" key="6">
    <source>
        <dbReference type="EMBL" id="MBM7645112.1"/>
    </source>
</evidence>
<dbReference type="SUPFAM" id="SSF46973">
    <property type="entry name" value="Enzyme IIa from lactose specific PTS, IIa-lac"/>
    <property type="match status" value="1"/>
</dbReference>
<dbReference type="PROSITE" id="PS51095">
    <property type="entry name" value="PTS_EIIA_TYPE_3"/>
    <property type="match status" value="1"/>
</dbReference>
<dbReference type="Proteomes" id="UP000808914">
    <property type="component" value="Unassembled WGS sequence"/>
</dbReference>
<gene>
    <name evidence="6" type="ORF">JOD45_001323</name>
</gene>
<dbReference type="InterPro" id="IPR003188">
    <property type="entry name" value="PTS_IIA_lac/cel"/>
</dbReference>
<dbReference type="CDD" id="cd00215">
    <property type="entry name" value="PTS_IIA_lac"/>
    <property type="match status" value="1"/>
</dbReference>
<sequence length="109" mass="12057">MSLGEEIIFRIILHGGNARSLAMEAVSLAKNGNFDKAKEKLRESSEEISEAHKTQTTLIQKEAGGEKTNVSLLLVHAQDHLMNALTIQDFAKEFVDLYEKLFISGGVKL</sequence>
<evidence type="ECO:0000256" key="3">
    <source>
        <dbReference type="ARBA" id="ARBA00022679"/>
    </source>
</evidence>
<evidence type="ECO:0000256" key="5">
    <source>
        <dbReference type="PROSITE-ProRule" id="PRU00418"/>
    </source>
</evidence>
<feature type="modified residue" description="Phosphohistidine; by HPr" evidence="5">
    <location>
        <position position="76"/>
    </location>
</feature>
<evidence type="ECO:0000256" key="2">
    <source>
        <dbReference type="ARBA" id="ARBA00022597"/>
    </source>
</evidence>
<evidence type="ECO:0000256" key="4">
    <source>
        <dbReference type="ARBA" id="ARBA00022683"/>
    </source>
</evidence>
<dbReference type="PIRSF" id="PIRSF000699">
    <property type="entry name" value="PTS_IILac_III"/>
    <property type="match status" value="1"/>
</dbReference>
<reference evidence="6 7" key="1">
    <citation type="submission" date="2021-01" db="EMBL/GenBank/DDBJ databases">
        <title>Genomic Encyclopedia of Type Strains, Phase IV (KMG-IV): sequencing the most valuable type-strain genomes for metagenomic binning, comparative biology and taxonomic classification.</title>
        <authorList>
            <person name="Goeker M."/>
        </authorList>
    </citation>
    <scope>NUCLEOTIDE SEQUENCE [LARGE SCALE GENOMIC DNA]</scope>
    <source>
        <strain evidence="6 7">DSM 28236</strain>
    </source>
</reference>
<keyword evidence="7" id="KW-1185">Reference proteome</keyword>
<evidence type="ECO:0000256" key="1">
    <source>
        <dbReference type="ARBA" id="ARBA00022448"/>
    </source>
</evidence>
<dbReference type="PANTHER" id="PTHR34382">
    <property type="entry name" value="PTS SYSTEM N,N'-DIACETYLCHITOBIOSE-SPECIFIC EIIA COMPONENT"/>
    <property type="match status" value="1"/>
</dbReference>
<name>A0ABS2Q0P8_9BACL</name>
<keyword evidence="4" id="KW-0598">Phosphotransferase system</keyword>
<evidence type="ECO:0000313" key="7">
    <source>
        <dbReference type="Proteomes" id="UP000808914"/>
    </source>
</evidence>
<accession>A0ABS2Q0P8</accession>
<keyword evidence="2" id="KW-0762">Sugar transport</keyword>
<protein>
    <submittedName>
        <fullName evidence="6">PTS system cellobiose-specific IIA component</fullName>
    </submittedName>
</protein>
<dbReference type="PANTHER" id="PTHR34382:SF7">
    <property type="entry name" value="PTS SYSTEM N,N'-DIACETYLCHITOBIOSE-SPECIFIC EIIA COMPONENT"/>
    <property type="match status" value="1"/>
</dbReference>
<dbReference type="RefSeq" id="WP_205003050.1">
    <property type="nucleotide sequence ID" value="NZ_JAFBER010000006.1"/>
</dbReference>
<organism evidence="6 7">
    <name type="scientific">Scopulibacillus daqui</name>
    <dbReference type="NCBI Taxonomy" id="1469162"/>
    <lineage>
        <taxon>Bacteria</taxon>
        <taxon>Bacillati</taxon>
        <taxon>Bacillota</taxon>
        <taxon>Bacilli</taxon>
        <taxon>Bacillales</taxon>
        <taxon>Sporolactobacillaceae</taxon>
        <taxon>Scopulibacillus</taxon>
    </lineage>
</organism>
<keyword evidence="1" id="KW-0813">Transport</keyword>
<dbReference type="InterPro" id="IPR036542">
    <property type="entry name" value="PTS_IIA_lac/cel_sf"/>
</dbReference>